<keyword evidence="2" id="KW-1185">Reference proteome</keyword>
<proteinExistence type="predicted"/>
<evidence type="ECO:0000313" key="1">
    <source>
        <dbReference type="EMBL" id="GAA3138253.1"/>
    </source>
</evidence>
<protein>
    <submittedName>
        <fullName evidence="1">Uncharacterized protein</fullName>
    </submittedName>
</protein>
<name>A0ABP6N719_9ACTN</name>
<sequence>MGAAAEVVIPKTLLVRQRSGLPWEGTKNVSTACCELTHREGKGGPNGWIGAKAGSRCDAVRDAQAG</sequence>
<organism evidence="1 2">
    <name type="scientific">Streptomyces rameus</name>
    <dbReference type="NCBI Taxonomy" id="68261"/>
    <lineage>
        <taxon>Bacteria</taxon>
        <taxon>Bacillati</taxon>
        <taxon>Actinomycetota</taxon>
        <taxon>Actinomycetes</taxon>
        <taxon>Kitasatosporales</taxon>
        <taxon>Streptomycetaceae</taxon>
        <taxon>Streptomyces</taxon>
    </lineage>
</organism>
<dbReference type="Proteomes" id="UP001500893">
    <property type="component" value="Unassembled WGS sequence"/>
</dbReference>
<accession>A0ABP6N719</accession>
<reference evidence="2" key="1">
    <citation type="journal article" date="2019" name="Int. J. Syst. Evol. Microbiol.">
        <title>The Global Catalogue of Microorganisms (GCM) 10K type strain sequencing project: providing services to taxonomists for standard genome sequencing and annotation.</title>
        <authorList>
            <consortium name="The Broad Institute Genomics Platform"/>
            <consortium name="The Broad Institute Genome Sequencing Center for Infectious Disease"/>
            <person name="Wu L."/>
            <person name="Ma J."/>
        </authorList>
    </citation>
    <scope>NUCLEOTIDE SEQUENCE [LARGE SCALE GENOMIC DNA]</scope>
    <source>
        <strain evidence="2">JCM 11574</strain>
    </source>
</reference>
<comment type="caution">
    <text evidence="1">The sequence shown here is derived from an EMBL/GenBank/DDBJ whole genome shotgun (WGS) entry which is preliminary data.</text>
</comment>
<gene>
    <name evidence="1" type="ORF">GCM10010521_25630</name>
</gene>
<evidence type="ECO:0000313" key="2">
    <source>
        <dbReference type="Proteomes" id="UP001500893"/>
    </source>
</evidence>
<dbReference type="EMBL" id="BAAAVM010000032">
    <property type="protein sequence ID" value="GAA3138253.1"/>
    <property type="molecule type" value="Genomic_DNA"/>
</dbReference>